<evidence type="ECO:0000256" key="3">
    <source>
        <dbReference type="ARBA" id="ARBA00022679"/>
    </source>
</evidence>
<dbReference type="InterPro" id="IPR015422">
    <property type="entry name" value="PyrdxlP-dep_Trfase_small"/>
</dbReference>
<dbReference type="Gene3D" id="3.90.1150.10">
    <property type="entry name" value="Aspartate Aminotransferase, domain 1"/>
    <property type="match status" value="1"/>
</dbReference>
<dbReference type="NCBIfam" id="NF006756">
    <property type="entry name" value="PRK09276.1"/>
    <property type="match status" value="1"/>
</dbReference>
<dbReference type="InterPro" id="IPR015421">
    <property type="entry name" value="PyrdxlP-dep_Trfase_major"/>
</dbReference>
<name>A0ABV9Q712_9BACL</name>
<dbReference type="PANTHER" id="PTHR42832:SF3">
    <property type="entry name" value="L-GLUTAMINE--4-(METHYLSULFANYL)-2-OXOBUTANOATE AMINOTRANSFERASE"/>
    <property type="match status" value="1"/>
</dbReference>
<evidence type="ECO:0000259" key="5">
    <source>
        <dbReference type="Pfam" id="PF00155"/>
    </source>
</evidence>
<comment type="caution">
    <text evidence="6">The sequence shown here is derived from an EMBL/GenBank/DDBJ whole genome shotgun (WGS) entry which is preliminary data.</text>
</comment>
<accession>A0ABV9Q712</accession>
<keyword evidence="3 4" id="KW-0808">Transferase</keyword>
<evidence type="ECO:0000256" key="2">
    <source>
        <dbReference type="ARBA" id="ARBA00022576"/>
    </source>
</evidence>
<dbReference type="InterPro" id="IPR004838">
    <property type="entry name" value="NHTrfase_class1_PyrdxlP-BS"/>
</dbReference>
<dbReference type="EC" id="2.6.1.-" evidence="4"/>
<evidence type="ECO:0000256" key="4">
    <source>
        <dbReference type="RuleBase" id="RU000481"/>
    </source>
</evidence>
<evidence type="ECO:0000256" key="1">
    <source>
        <dbReference type="ARBA" id="ARBA00001933"/>
    </source>
</evidence>
<comment type="cofactor">
    <cofactor evidence="1 4">
        <name>pyridoxal 5'-phosphate</name>
        <dbReference type="ChEBI" id="CHEBI:597326"/>
    </cofactor>
</comment>
<dbReference type="PANTHER" id="PTHR42832">
    <property type="entry name" value="AMINO ACID AMINOTRANSFERASE"/>
    <property type="match status" value="1"/>
</dbReference>
<sequence length="388" mass="42603">MNVSRRLENFSSAIFFELNELKQQLRAEGTDIIDLGIGSPDLAPPPHVIQTLSEAAADPSGYGYPTSEGSLFFREAVANWYRNRFGVHLDPQTECIALMGSQDGLSHLALALVDPGDYVLVPDPGYPIYEVSIHLANGVPYLMPLKEENQFLPDFSTIPAEVAQNAKFMILNYPNNPVTAVADREFYEKAILFARRHNIVIVSDIAYSELAFDGYKPMSILEIEGAKEVAVEFHSLSKSFNMAGCRIGFGIGNKEILKALAIVKSNIDYGIFTAIQKAGAAALLGDQTHTVTMSKTYQARRDVLLDGLAKIGWTIPKPQATMFVWAKIPVAMSSREFTRELLRHTGVAVVPGVGFGTHGEGFVRIALVQPAEKLQEVVSRIKDSGMLR</sequence>
<feature type="domain" description="Aminotransferase class I/classII large" evidence="5">
    <location>
        <begin position="30"/>
        <end position="381"/>
    </location>
</feature>
<proteinExistence type="inferred from homology"/>
<dbReference type="RefSeq" id="WP_380027128.1">
    <property type="nucleotide sequence ID" value="NZ_JBHSHC010000115.1"/>
</dbReference>
<dbReference type="EMBL" id="JBHSHC010000115">
    <property type="protein sequence ID" value="MFC4769052.1"/>
    <property type="molecule type" value="Genomic_DNA"/>
</dbReference>
<keyword evidence="7" id="KW-1185">Reference proteome</keyword>
<dbReference type="PROSITE" id="PS00105">
    <property type="entry name" value="AA_TRANSFER_CLASS_1"/>
    <property type="match status" value="1"/>
</dbReference>
<dbReference type="InterPro" id="IPR050881">
    <property type="entry name" value="LL-DAP_aminotransferase"/>
</dbReference>
<protein>
    <recommendedName>
        <fullName evidence="4">Aminotransferase</fullName>
        <ecNumber evidence="4">2.6.1.-</ecNumber>
    </recommendedName>
</protein>
<dbReference type="Gene3D" id="3.40.640.10">
    <property type="entry name" value="Type I PLP-dependent aspartate aminotransferase-like (Major domain)"/>
    <property type="match status" value="1"/>
</dbReference>
<dbReference type="InterPro" id="IPR015424">
    <property type="entry name" value="PyrdxlP-dep_Trfase"/>
</dbReference>
<reference evidence="7" key="1">
    <citation type="journal article" date="2019" name="Int. J. Syst. Evol. Microbiol.">
        <title>The Global Catalogue of Microorganisms (GCM) 10K type strain sequencing project: providing services to taxonomists for standard genome sequencing and annotation.</title>
        <authorList>
            <consortium name="The Broad Institute Genomics Platform"/>
            <consortium name="The Broad Institute Genome Sequencing Center for Infectious Disease"/>
            <person name="Wu L."/>
            <person name="Ma J."/>
        </authorList>
    </citation>
    <scope>NUCLEOTIDE SEQUENCE [LARGE SCALE GENOMIC DNA]</scope>
    <source>
        <strain evidence="7">WYCCWR 12678</strain>
    </source>
</reference>
<organism evidence="6 7">
    <name type="scientific">Effusibacillus consociatus</name>
    <dbReference type="NCBI Taxonomy" id="1117041"/>
    <lineage>
        <taxon>Bacteria</taxon>
        <taxon>Bacillati</taxon>
        <taxon>Bacillota</taxon>
        <taxon>Bacilli</taxon>
        <taxon>Bacillales</taxon>
        <taxon>Alicyclobacillaceae</taxon>
        <taxon>Effusibacillus</taxon>
    </lineage>
</organism>
<evidence type="ECO:0000313" key="6">
    <source>
        <dbReference type="EMBL" id="MFC4769052.1"/>
    </source>
</evidence>
<dbReference type="Proteomes" id="UP001596002">
    <property type="component" value="Unassembled WGS sequence"/>
</dbReference>
<evidence type="ECO:0000313" key="7">
    <source>
        <dbReference type="Proteomes" id="UP001596002"/>
    </source>
</evidence>
<dbReference type="CDD" id="cd00609">
    <property type="entry name" value="AAT_like"/>
    <property type="match status" value="1"/>
</dbReference>
<dbReference type="Pfam" id="PF00155">
    <property type="entry name" value="Aminotran_1_2"/>
    <property type="match status" value="1"/>
</dbReference>
<dbReference type="GO" id="GO:0010285">
    <property type="term" value="F:L,L-diaminopimelate aminotransferase activity"/>
    <property type="evidence" value="ECO:0007669"/>
    <property type="project" value="UniProtKB-EC"/>
</dbReference>
<comment type="similarity">
    <text evidence="4">Belongs to the class-I pyridoxal-phosphate-dependent aminotransferase family.</text>
</comment>
<dbReference type="InterPro" id="IPR004839">
    <property type="entry name" value="Aminotransferase_I/II_large"/>
</dbReference>
<gene>
    <name evidence="6" type="ORF">ACFO8Q_17080</name>
</gene>
<keyword evidence="2 4" id="KW-0032">Aminotransferase</keyword>
<dbReference type="SUPFAM" id="SSF53383">
    <property type="entry name" value="PLP-dependent transferases"/>
    <property type="match status" value="1"/>
</dbReference>